<organism evidence="1 2">
    <name type="scientific">Sulfitobacter litoralis</name>
    <dbReference type="NCBI Taxonomy" id="335975"/>
    <lineage>
        <taxon>Bacteria</taxon>
        <taxon>Pseudomonadati</taxon>
        <taxon>Pseudomonadota</taxon>
        <taxon>Alphaproteobacteria</taxon>
        <taxon>Rhodobacterales</taxon>
        <taxon>Roseobacteraceae</taxon>
        <taxon>Sulfitobacter</taxon>
    </lineage>
</organism>
<evidence type="ECO:0000313" key="2">
    <source>
        <dbReference type="Proteomes" id="UP000198646"/>
    </source>
</evidence>
<sequence>MRCELAKTYPMGIPLDTQEKRGAGASMLMQAKNAFLDKIISDCSVRSRTLKSTVAKRA</sequence>
<protein>
    <submittedName>
        <fullName evidence="1">Uncharacterized protein</fullName>
    </submittedName>
</protein>
<dbReference type="Proteomes" id="UP000198646">
    <property type="component" value="Unassembled WGS sequence"/>
</dbReference>
<accession>A0ABY0SHR1</accession>
<keyword evidence="2" id="KW-1185">Reference proteome</keyword>
<comment type="caution">
    <text evidence="1">The sequence shown here is derived from an EMBL/GenBank/DDBJ whole genome shotgun (WGS) entry which is preliminary data.</text>
</comment>
<evidence type="ECO:0000313" key="1">
    <source>
        <dbReference type="EMBL" id="SDP25363.1"/>
    </source>
</evidence>
<name>A0ABY0SHR1_9RHOB</name>
<proteinExistence type="predicted"/>
<reference evidence="1 2" key="1">
    <citation type="submission" date="2016-10" db="EMBL/GenBank/DDBJ databases">
        <authorList>
            <person name="Varghese N."/>
            <person name="Submissions S."/>
        </authorList>
    </citation>
    <scope>NUCLEOTIDE SEQUENCE [LARGE SCALE GENOMIC DNA]</scope>
    <source>
        <strain evidence="1 2">DSM 17584</strain>
    </source>
</reference>
<gene>
    <name evidence="1" type="ORF">SAMN04488512_1123</name>
</gene>
<dbReference type="EMBL" id="FNJD01000012">
    <property type="protein sequence ID" value="SDP25363.1"/>
    <property type="molecule type" value="Genomic_DNA"/>
</dbReference>